<dbReference type="SMART" id="SM00089">
    <property type="entry name" value="PKD"/>
    <property type="match status" value="2"/>
</dbReference>
<dbReference type="PANTHER" id="PTHR43399:SF4">
    <property type="entry name" value="CELL WALL-ASSOCIATED PROTEASE"/>
    <property type="match status" value="1"/>
</dbReference>
<dbReference type="PROSITE" id="PS50093">
    <property type="entry name" value="PKD"/>
    <property type="match status" value="1"/>
</dbReference>
<dbReference type="Gene3D" id="2.60.40.10">
    <property type="entry name" value="Immunoglobulins"/>
    <property type="match status" value="3"/>
</dbReference>
<dbReference type="InterPro" id="IPR051048">
    <property type="entry name" value="Peptidase_S8/S53_subtilisin"/>
</dbReference>
<dbReference type="SUPFAM" id="SSF49299">
    <property type="entry name" value="PKD domain"/>
    <property type="match status" value="3"/>
</dbReference>
<gene>
    <name evidence="7" type="ORF">HH304_17565</name>
</gene>
<dbReference type="GO" id="GO:0006508">
    <property type="term" value="P:proteolysis"/>
    <property type="evidence" value="ECO:0007669"/>
    <property type="project" value="UniProtKB-KW"/>
</dbReference>
<keyword evidence="4 5" id="KW-0720">Serine protease</keyword>
<evidence type="ECO:0000313" key="7">
    <source>
        <dbReference type="EMBL" id="NMM50221.1"/>
    </source>
</evidence>
<comment type="caution">
    <text evidence="7">The sequence shown here is derived from an EMBL/GenBank/DDBJ whole genome shotgun (WGS) entry which is preliminary data.</text>
</comment>
<dbReference type="InterPro" id="IPR000601">
    <property type="entry name" value="PKD_dom"/>
</dbReference>
<evidence type="ECO:0000256" key="4">
    <source>
        <dbReference type="ARBA" id="ARBA00022825"/>
    </source>
</evidence>
<dbReference type="InterPro" id="IPR035986">
    <property type="entry name" value="PKD_dom_sf"/>
</dbReference>
<dbReference type="EMBL" id="JABBNU010000011">
    <property type="protein sequence ID" value="NMM50221.1"/>
    <property type="molecule type" value="Genomic_DNA"/>
</dbReference>
<dbReference type="InterPro" id="IPR000209">
    <property type="entry name" value="Peptidase_S8/S53_dom"/>
</dbReference>
<proteinExistence type="inferred from homology"/>
<dbReference type="SUPFAM" id="SSF52743">
    <property type="entry name" value="Subtilisin-like"/>
    <property type="match status" value="1"/>
</dbReference>
<dbReference type="PRINTS" id="PR00723">
    <property type="entry name" value="SUBTILISIN"/>
</dbReference>
<dbReference type="RefSeq" id="WP_169684582.1">
    <property type="nucleotide sequence ID" value="NZ_JABBNU010000011.1"/>
</dbReference>
<feature type="active site" description="Charge relay system" evidence="5">
    <location>
        <position position="374"/>
    </location>
</feature>
<evidence type="ECO:0000256" key="1">
    <source>
        <dbReference type="ARBA" id="ARBA00011073"/>
    </source>
</evidence>
<dbReference type="InterPro" id="IPR022409">
    <property type="entry name" value="PKD/Chitinase_dom"/>
</dbReference>
<evidence type="ECO:0000259" key="6">
    <source>
        <dbReference type="PROSITE" id="PS50093"/>
    </source>
</evidence>
<evidence type="ECO:0000256" key="2">
    <source>
        <dbReference type="ARBA" id="ARBA00022670"/>
    </source>
</evidence>
<feature type="active site" description="Charge relay system" evidence="5">
    <location>
        <position position="219"/>
    </location>
</feature>
<dbReference type="InterPro" id="IPR015500">
    <property type="entry name" value="Peptidase_S8_subtilisin-rel"/>
</dbReference>
<keyword evidence="3 5" id="KW-0378">Hydrolase</keyword>
<dbReference type="PANTHER" id="PTHR43399">
    <property type="entry name" value="SUBTILISIN-RELATED"/>
    <property type="match status" value="1"/>
</dbReference>
<dbReference type="CDD" id="cd00146">
    <property type="entry name" value="PKD"/>
    <property type="match status" value="1"/>
</dbReference>
<dbReference type="InterPro" id="IPR036852">
    <property type="entry name" value="Peptidase_S8/S53_dom_sf"/>
</dbReference>
<dbReference type="Pfam" id="PF00082">
    <property type="entry name" value="Peptidase_S8"/>
    <property type="match status" value="1"/>
</dbReference>
<organism evidence="7 8">
    <name type="scientific">Marinigracilibium pacificum</name>
    <dbReference type="NCBI Taxonomy" id="2729599"/>
    <lineage>
        <taxon>Bacteria</taxon>
        <taxon>Pseudomonadati</taxon>
        <taxon>Bacteroidota</taxon>
        <taxon>Cytophagia</taxon>
        <taxon>Cytophagales</taxon>
        <taxon>Flammeovirgaceae</taxon>
        <taxon>Marinigracilibium</taxon>
    </lineage>
</organism>
<reference evidence="7 8" key="1">
    <citation type="submission" date="2020-04" db="EMBL/GenBank/DDBJ databases">
        <title>Flammeovirgaceae bacterium KN852 isolated from deep sea.</title>
        <authorList>
            <person name="Zhang D.-C."/>
        </authorList>
    </citation>
    <scope>NUCLEOTIDE SEQUENCE [LARGE SCALE GENOMIC DNA]</scope>
    <source>
        <strain evidence="7 8">KN852</strain>
    </source>
</reference>
<dbReference type="InterPro" id="IPR026444">
    <property type="entry name" value="Secre_tail"/>
</dbReference>
<name>A0A848J3B8_9BACT</name>
<keyword evidence="2 5" id="KW-0645">Protease</keyword>
<evidence type="ECO:0000313" key="8">
    <source>
        <dbReference type="Proteomes" id="UP000559010"/>
    </source>
</evidence>
<dbReference type="Gene3D" id="3.40.50.200">
    <property type="entry name" value="Peptidase S8/S53 domain"/>
    <property type="match status" value="1"/>
</dbReference>
<protein>
    <submittedName>
        <fullName evidence="7">S8 family serine peptidase</fullName>
    </submittedName>
</protein>
<dbReference type="InterPro" id="IPR013783">
    <property type="entry name" value="Ig-like_fold"/>
</dbReference>
<dbReference type="GO" id="GO:0004252">
    <property type="term" value="F:serine-type endopeptidase activity"/>
    <property type="evidence" value="ECO:0007669"/>
    <property type="project" value="UniProtKB-UniRule"/>
</dbReference>
<dbReference type="PROSITE" id="PS51892">
    <property type="entry name" value="SUBTILASE"/>
    <property type="match status" value="1"/>
</dbReference>
<keyword evidence="8" id="KW-1185">Reference proteome</keyword>
<sequence length="1392" mass="155600">MQKVLVILFIFLPGFVFGQSLSPEIAQDLIVVKIKETNSTSNKSRTTAFSPEEFLQIDGIKGFEKPFNRNKNGNARIVENPFLSRFIYLRTDGNHDIRKLINKLNSMENIEYAEPFYLMKPLYTPDDPDAAPGTGKLTYLKTINAYQAWSHEQGNNNVYVGVLDTGYDPEHSDLQKNIYINYNDPVNGIDDDGDGLVDNYKGYDFANDDNDPTADKSGHGTSVTAVGFSDTDNGVGFAGVGFNTKFVPYKIFTSEGNFFYRGYEAMVFAAENGCKVLNLSWGAPNARSKYVEELIDYIVLELDVVVVAAAGNTHGEFDFYPASYNNVLSVGSTNYNDEKADFASYSPFIDIMAPGKSIYITSNNERKFYSQGSSLSTPMVSATAALIRARYPDLSALQVMERIRVTADNIENIGKNNDYNGKLGSGRLNIGRALLDYTTPSLRMIDFNYYSKLGKFAFFGDSLSIEISVSNLLSASSNAKAILRSESPFVTIVDSVFEIGNLNINQWKSNNASPFKIYIDENTPANQQLRFSIHFTDLDYSADQTFDIFTENSYLEISGKNLQMTVGSSGNLAFDADSLQRGIGLKYNEQLLARSLGVFYFSQSDTADNSFINHLTPEHNKDFISLKPIKFTKRNGVQYPELIGRFEKPGSKILVEEHLIADNSDGDFIIIEYNIYNRSNSAIEQLYFSLLADYAIGNDSLNRFFTDDSSFLGYSTSQDSEMISGIGIINTNEKFISVGLDLNNFNSNQTDIPNPISISQKADLLINSDKKVAGQEGNGNDVGGFTGLLIDKIDPDSLKKVVFVITAGNTINDLKNNIDKAKSAYQKIIDNPVIEQNYTICKGEDINISPGNGTFQFYSDPRGNSIIYSGETLSLINVNQDTVIYYRGYSEADLGILKGISINIDETNAEFNISESPLFLSESSDSAAVFTPVNLNSISYSWDFGNGIMSSNNIPRIKFTEEGTFNIELSIVSKFGCFSSISKNLNVINRPRKPIIQQDFFEVCKGDSLHITFESNETLYFFSDGYMNNLLDSGYNFTLNKISSDTSIFVSGKENEIFTEPTEIIISIIKPDATFSIFHDLDSERSLIFKPNFDEHKNYTWYFQGDLLSNESITYYELTNNETNTVTLSVTDSLGCSNSETQIITPKPFPVTIPNTIYSCTNSQITIDSPEDYIYLFYSDKELSNLIYKGDQFTINNPELLDSLYIVNYTGYYFGNSKAVKIDIIPNEEPVILSSTDSLNLEIENNIQLWAENQFYETYNWTLPGGASYEGDSVDFYINNTGNYTFSLIATDQFGCTHQNFKTIVAMNEPIITGIEGNDLAQISVYPSPAQDNLLIRNYHKISKWSIYNANGRLFSSGNEGQADLRLLTPGVYYFVYFDNSGNKKALPFIKE</sequence>
<dbReference type="NCBIfam" id="TIGR04183">
    <property type="entry name" value="Por_Secre_tail"/>
    <property type="match status" value="1"/>
</dbReference>
<evidence type="ECO:0000256" key="5">
    <source>
        <dbReference type="PROSITE-ProRule" id="PRU01240"/>
    </source>
</evidence>
<accession>A0A848J3B8</accession>
<evidence type="ECO:0000256" key="3">
    <source>
        <dbReference type="ARBA" id="ARBA00022801"/>
    </source>
</evidence>
<feature type="active site" description="Charge relay system" evidence="5">
    <location>
        <position position="164"/>
    </location>
</feature>
<feature type="domain" description="PKD" evidence="6">
    <location>
        <begin position="936"/>
        <end position="987"/>
    </location>
</feature>
<dbReference type="Proteomes" id="UP000559010">
    <property type="component" value="Unassembled WGS sequence"/>
</dbReference>
<comment type="similarity">
    <text evidence="1 5">Belongs to the peptidase S8 family.</text>
</comment>